<protein>
    <submittedName>
        <fullName evidence="1">Uncharacterized protein</fullName>
    </submittedName>
</protein>
<reference evidence="1" key="3">
    <citation type="submission" date="2015-02" db="EMBL/GenBank/DDBJ databases">
        <title>Evolutionary Origins and Diversification of the Mycorrhizal Mutualists.</title>
        <authorList>
            <consortium name="DOE Joint Genome Institute"/>
            <consortium name="Mycorrhizal Genomics Consortium"/>
            <person name="Kohler A."/>
            <person name="Kuo A."/>
            <person name="Nagy L.G."/>
            <person name="Floudas D."/>
            <person name="Copeland A."/>
            <person name="Barry K.W."/>
            <person name="Cichocki N."/>
            <person name="Veneault-Fourrey C."/>
            <person name="LaButti K."/>
            <person name="Lindquist E.A."/>
            <person name="Lipzen A."/>
            <person name="Lundell T."/>
            <person name="Morin E."/>
            <person name="Murat C."/>
            <person name="Riley R."/>
            <person name="Ohm R."/>
            <person name="Sun H."/>
            <person name="Tunlid A."/>
            <person name="Henrissat B."/>
            <person name="Grigoriev I.V."/>
            <person name="Hibbett D.S."/>
            <person name="Martin F."/>
        </authorList>
    </citation>
    <scope>NUCLEOTIDE SEQUENCE</scope>
    <source>
        <strain evidence="1">Foug A</strain>
    </source>
</reference>
<gene>
    <name evidence="2" type="ORF">SCLCIDRAFT_770424</name>
    <name evidence="1" type="ORF">SCLCIDRAFT_916696</name>
</gene>
<dbReference type="Proteomes" id="UP000053989">
    <property type="component" value="Unassembled WGS sequence"/>
</dbReference>
<dbReference type="AlphaFoldDB" id="A0A0C2YKJ3"/>
<reference evidence="3" key="2">
    <citation type="submission" date="2015-01" db="EMBL/GenBank/DDBJ databases">
        <title>Evolutionary Origins and Diversification of the Mycorrhizal Mutualists.</title>
        <authorList>
            <consortium name="DOE Joint Genome Institute"/>
            <consortium name="Mycorrhizal Genomics Consortium"/>
            <person name="Kohler A."/>
            <person name="Kuo A."/>
            <person name="Nagy L.G."/>
            <person name="Floudas D."/>
            <person name="Copeland A."/>
            <person name="Barry K.W."/>
            <person name="Cichocki N."/>
            <person name="Veneault-Fourrey C."/>
            <person name="LaButti K."/>
            <person name="Lindquist E.A."/>
            <person name="Lipzen A."/>
            <person name="Lundell T."/>
            <person name="Morin E."/>
            <person name="Murat C."/>
            <person name="Riley R."/>
            <person name="Ohm R."/>
            <person name="Sun H."/>
            <person name="Tunlid A."/>
            <person name="Henrissat B."/>
            <person name="Grigoriev I.V."/>
            <person name="Hibbett D.S."/>
            <person name="Martin F."/>
        </authorList>
    </citation>
    <scope>NUCLEOTIDE SEQUENCE [LARGE SCALE GENOMIC DNA]</scope>
    <source>
        <strain evidence="2 3">Foug A</strain>
    </source>
</reference>
<evidence type="ECO:0000313" key="1">
    <source>
        <dbReference type="EMBL" id="KIM50288.1"/>
    </source>
</evidence>
<dbReference type="EMBL" id="KN822352">
    <property type="protein sequence ID" value="KIM50681.1"/>
    <property type="molecule type" value="Genomic_DNA"/>
</dbReference>
<name>A0A0C2YKJ3_9AGAM</name>
<evidence type="ECO:0000313" key="2">
    <source>
        <dbReference type="EMBL" id="KIM50681.1"/>
    </source>
</evidence>
<accession>A0A0C2YKJ3</accession>
<dbReference type="HOGENOM" id="CLU_2639552_0_0_1"/>
<evidence type="ECO:0000313" key="3">
    <source>
        <dbReference type="Proteomes" id="UP000053989"/>
    </source>
</evidence>
<keyword evidence="3" id="KW-1185">Reference proteome</keyword>
<dbReference type="EMBL" id="KN822530">
    <property type="protein sequence ID" value="KIM50288.1"/>
    <property type="molecule type" value="Genomic_DNA"/>
</dbReference>
<organism evidence="1 3">
    <name type="scientific">Scleroderma citrinum Foug A</name>
    <dbReference type="NCBI Taxonomy" id="1036808"/>
    <lineage>
        <taxon>Eukaryota</taxon>
        <taxon>Fungi</taxon>
        <taxon>Dikarya</taxon>
        <taxon>Basidiomycota</taxon>
        <taxon>Agaricomycotina</taxon>
        <taxon>Agaricomycetes</taxon>
        <taxon>Agaricomycetidae</taxon>
        <taxon>Boletales</taxon>
        <taxon>Sclerodermatineae</taxon>
        <taxon>Sclerodermataceae</taxon>
        <taxon>Scleroderma</taxon>
    </lineage>
</organism>
<proteinExistence type="predicted"/>
<sequence length="77" mass="9036">MQTQCSYFDLISMCAYISPTYIYTCVHSAHIWSLYPCMHTFFLPHQPISIHADPSRSEKARGLKHKRYGRLCVNRDL</sequence>
<reference evidence="1 3" key="1">
    <citation type="submission" date="2014-04" db="EMBL/GenBank/DDBJ databases">
        <authorList>
            <consortium name="DOE Joint Genome Institute"/>
            <person name="Kuo A."/>
            <person name="Kohler A."/>
            <person name="Nagy L.G."/>
            <person name="Floudas D."/>
            <person name="Copeland A."/>
            <person name="Barry K.W."/>
            <person name="Cichocki N."/>
            <person name="Veneault-Fourrey C."/>
            <person name="LaButti K."/>
            <person name="Lindquist E.A."/>
            <person name="Lipzen A."/>
            <person name="Lundell T."/>
            <person name="Morin E."/>
            <person name="Murat C."/>
            <person name="Sun H."/>
            <person name="Tunlid A."/>
            <person name="Henrissat B."/>
            <person name="Grigoriev I.V."/>
            <person name="Hibbett D.S."/>
            <person name="Martin F."/>
            <person name="Nordberg H.P."/>
            <person name="Cantor M.N."/>
            <person name="Hua S.X."/>
        </authorList>
    </citation>
    <scope>NUCLEOTIDE SEQUENCE [LARGE SCALE GENOMIC DNA]</scope>
    <source>
        <strain evidence="1 3">Foug A</strain>
    </source>
</reference>